<keyword evidence="4" id="KW-0378">Hydrolase</keyword>
<organism evidence="12 13">
    <name type="scientific">Ilex paraguariensis</name>
    <name type="common">yerba mate</name>
    <dbReference type="NCBI Taxonomy" id="185542"/>
    <lineage>
        <taxon>Eukaryota</taxon>
        <taxon>Viridiplantae</taxon>
        <taxon>Streptophyta</taxon>
        <taxon>Embryophyta</taxon>
        <taxon>Tracheophyta</taxon>
        <taxon>Spermatophyta</taxon>
        <taxon>Magnoliopsida</taxon>
        <taxon>eudicotyledons</taxon>
        <taxon>Gunneridae</taxon>
        <taxon>Pentapetalae</taxon>
        <taxon>asterids</taxon>
        <taxon>campanulids</taxon>
        <taxon>Aquifoliales</taxon>
        <taxon>Aquifoliaceae</taxon>
        <taxon>Ilex</taxon>
    </lineage>
</organism>
<feature type="compositionally biased region" description="Polar residues" evidence="10">
    <location>
        <begin position="130"/>
        <end position="146"/>
    </location>
</feature>
<evidence type="ECO:0000256" key="7">
    <source>
        <dbReference type="ARBA" id="ARBA00023242"/>
    </source>
</evidence>
<dbReference type="PANTHER" id="PTHR13620">
    <property type="entry name" value="3-5 EXONUCLEASE"/>
    <property type="match status" value="1"/>
</dbReference>
<keyword evidence="7" id="KW-0539">Nucleus</keyword>
<sequence length="146" mass="15329">MLDLHSAGVLPGKAAVMQICGENNHCYVMHIIHSGIPQNLQSLLEDPTSVKVGVSVANDANKVFHDHHVSIKALEDLSSLANQKLAGDPKKWSLGSLTEMLVCKENPVSICATGGPEGLCSAPLVPRQDGLSSTDATPTCDSESMG</sequence>
<dbReference type="EMBL" id="CAUOFW020001837">
    <property type="protein sequence ID" value="CAK9149104.1"/>
    <property type="molecule type" value="Genomic_DNA"/>
</dbReference>
<gene>
    <name evidence="12" type="ORF">ILEXP_LOCUS17134</name>
</gene>
<evidence type="ECO:0000313" key="13">
    <source>
        <dbReference type="Proteomes" id="UP001642360"/>
    </source>
</evidence>
<proteinExistence type="predicted"/>
<dbReference type="InterPro" id="IPR012337">
    <property type="entry name" value="RNaseH-like_sf"/>
</dbReference>
<dbReference type="GO" id="GO:0005634">
    <property type="term" value="C:nucleus"/>
    <property type="evidence" value="ECO:0007669"/>
    <property type="project" value="UniProtKB-SubCell"/>
</dbReference>
<feature type="domain" description="3'-5' exonuclease" evidence="11">
    <location>
        <begin position="12"/>
        <end position="102"/>
    </location>
</feature>
<evidence type="ECO:0000256" key="5">
    <source>
        <dbReference type="ARBA" id="ARBA00022839"/>
    </source>
</evidence>
<evidence type="ECO:0000256" key="8">
    <source>
        <dbReference type="ARBA" id="ARBA00040531"/>
    </source>
</evidence>
<evidence type="ECO:0000256" key="4">
    <source>
        <dbReference type="ARBA" id="ARBA00022801"/>
    </source>
</evidence>
<reference evidence="12 13" key="1">
    <citation type="submission" date="2024-02" db="EMBL/GenBank/DDBJ databases">
        <authorList>
            <person name="Vignale AGUSTIN F."/>
            <person name="Sosa J E."/>
            <person name="Modenutti C."/>
        </authorList>
    </citation>
    <scope>NUCLEOTIDE SEQUENCE [LARGE SCALE GENOMIC DNA]</scope>
</reference>
<keyword evidence="2" id="KW-0540">Nuclease</keyword>
<evidence type="ECO:0000259" key="11">
    <source>
        <dbReference type="Pfam" id="PF01612"/>
    </source>
</evidence>
<evidence type="ECO:0000256" key="1">
    <source>
        <dbReference type="ARBA" id="ARBA00004123"/>
    </source>
</evidence>
<keyword evidence="13" id="KW-1185">Reference proteome</keyword>
<protein>
    <recommendedName>
        <fullName evidence="8">3'-5' exonuclease</fullName>
    </recommendedName>
    <alternativeName>
        <fullName evidence="9">Werner Syndrome-like exonuclease</fullName>
    </alternativeName>
</protein>
<dbReference type="GO" id="GO:0008408">
    <property type="term" value="F:3'-5' exonuclease activity"/>
    <property type="evidence" value="ECO:0007669"/>
    <property type="project" value="UniProtKB-ARBA"/>
</dbReference>
<dbReference type="PANTHER" id="PTHR13620:SF109">
    <property type="entry name" value="3'-5' EXONUCLEASE"/>
    <property type="match status" value="1"/>
</dbReference>
<dbReference type="SUPFAM" id="SSF53098">
    <property type="entry name" value="Ribonuclease H-like"/>
    <property type="match status" value="1"/>
</dbReference>
<dbReference type="Gene3D" id="3.30.420.10">
    <property type="entry name" value="Ribonuclease H-like superfamily/Ribonuclease H"/>
    <property type="match status" value="1"/>
</dbReference>
<comment type="caution">
    <text evidence="12">The sequence shown here is derived from an EMBL/GenBank/DDBJ whole genome shotgun (WGS) entry which is preliminary data.</text>
</comment>
<dbReference type="Pfam" id="PF01612">
    <property type="entry name" value="DNA_pol_A_exo1"/>
    <property type="match status" value="1"/>
</dbReference>
<dbReference type="AlphaFoldDB" id="A0ABC8RW09"/>
<dbReference type="InterPro" id="IPR036397">
    <property type="entry name" value="RNaseH_sf"/>
</dbReference>
<evidence type="ECO:0000256" key="3">
    <source>
        <dbReference type="ARBA" id="ARBA00022723"/>
    </source>
</evidence>
<accession>A0ABC8RW09</accession>
<dbReference type="Proteomes" id="UP001642360">
    <property type="component" value="Unassembled WGS sequence"/>
</dbReference>
<dbReference type="InterPro" id="IPR002562">
    <property type="entry name" value="3'-5'_exonuclease_dom"/>
</dbReference>
<evidence type="ECO:0000313" key="12">
    <source>
        <dbReference type="EMBL" id="CAK9149104.1"/>
    </source>
</evidence>
<evidence type="ECO:0000256" key="2">
    <source>
        <dbReference type="ARBA" id="ARBA00022722"/>
    </source>
</evidence>
<keyword evidence="3" id="KW-0479">Metal-binding</keyword>
<name>A0ABC8RW09_9AQUA</name>
<evidence type="ECO:0000256" key="6">
    <source>
        <dbReference type="ARBA" id="ARBA00022842"/>
    </source>
</evidence>
<keyword evidence="5" id="KW-0269">Exonuclease</keyword>
<evidence type="ECO:0000256" key="10">
    <source>
        <dbReference type="SAM" id="MobiDB-lite"/>
    </source>
</evidence>
<dbReference type="InterPro" id="IPR051132">
    <property type="entry name" value="3-5_Exonuclease_domain"/>
</dbReference>
<keyword evidence="6" id="KW-0460">Magnesium</keyword>
<comment type="subcellular location">
    <subcellularLocation>
        <location evidence="1">Nucleus</location>
    </subcellularLocation>
</comment>
<dbReference type="GO" id="GO:0046872">
    <property type="term" value="F:metal ion binding"/>
    <property type="evidence" value="ECO:0007669"/>
    <property type="project" value="UniProtKB-KW"/>
</dbReference>
<evidence type="ECO:0000256" key="9">
    <source>
        <dbReference type="ARBA" id="ARBA00042761"/>
    </source>
</evidence>
<feature type="region of interest" description="Disordered" evidence="10">
    <location>
        <begin position="124"/>
        <end position="146"/>
    </location>
</feature>